<dbReference type="NCBIfam" id="TIGR04183">
    <property type="entry name" value="Por_Secre_tail"/>
    <property type="match status" value="1"/>
</dbReference>
<dbReference type="EMBL" id="JRLY01000007">
    <property type="protein sequence ID" value="KGO92958.1"/>
    <property type="molecule type" value="Genomic_DNA"/>
</dbReference>
<dbReference type="InterPro" id="IPR036415">
    <property type="entry name" value="Lamin_tail_dom_sf"/>
</dbReference>
<evidence type="ECO:0000259" key="2">
    <source>
        <dbReference type="PROSITE" id="PS51841"/>
    </source>
</evidence>
<dbReference type="Gene3D" id="2.60.40.1260">
    <property type="entry name" value="Lamin Tail domain"/>
    <property type="match status" value="1"/>
</dbReference>
<organism evidence="3 4">
    <name type="scientific">Flavobacterium subsaxonicum WB 4.1-42 = DSM 21790</name>
    <dbReference type="NCBI Taxonomy" id="1121898"/>
    <lineage>
        <taxon>Bacteria</taxon>
        <taxon>Pseudomonadati</taxon>
        <taxon>Bacteroidota</taxon>
        <taxon>Flavobacteriia</taxon>
        <taxon>Flavobacteriales</taxon>
        <taxon>Flavobacteriaceae</taxon>
        <taxon>Flavobacterium</taxon>
    </lineage>
</organism>
<dbReference type="Proteomes" id="UP000030111">
    <property type="component" value="Unassembled WGS sequence"/>
</dbReference>
<keyword evidence="1" id="KW-0732">Signal</keyword>
<dbReference type="STRING" id="1121898.GCA_000422725_02680"/>
<feature type="domain" description="LTD" evidence="2">
    <location>
        <begin position="433"/>
        <end position="556"/>
    </location>
</feature>
<name>A0A0A2MNA3_9FLAO</name>
<sequence>MLLAALLFLQAAAYCQVNFTQSNLPIVIINTDIDPNTGQPTVIPDDPKVPASMKIIYHEDGSTNFVTDQDTEDFLDYEGRIKIELRGSTSQDLPKKQYGWTTYEDNDSTKKKVSIMGMPKQNDWILNGLAFDPSLMRDHLTYNLSRAIGYYTVRTQYCEMVLNGEYKGLYVLQEKLKDDTNRINIEAIDEDADAGMALTGGYITKADKTTGGDPVAWVMPSYAGTTDFIHELPKPEDVTPAQNTYIHNQFLALASKAHTNNTNLSTGFPSVIDIPTFVDFFVMNEISSNADGYQISTFFHKDKGGKLRAGPIWDFNLTYGNDLFAYGLDRSHTDVWQFSDGGNEGPKFWTDLFDNPTFKCYFSRRWNEVTADGQPLSYDKLEEFIDTTVALIADATVREQQTWGTVPNHAQEIANLKSWLQERISWIDAHIGSYSACDNIEVPPLVITKINYNPAESDEFPESDDQEFIEIKNIGTTTVNLTGVYLRELGVSYQFPADATIAPLQKIQIASNPDVFEAKYGVTAFGQFQRNLSNSSQALVLADGWGNIIDAVEYSDSAPWPDADGSGAYLILVDENSDNSLPGSWAAYQDGDLSVATQSATAATIVMYPNPVSNILTIQANDVLKNIEVYDIYGKLLQSATAETTTLKVDLSGYAQGIYFVKVAGTKGSVTQKIIKN</sequence>
<dbReference type="SUPFAM" id="SSF74853">
    <property type="entry name" value="Lamin A/C globular tail domain"/>
    <property type="match status" value="1"/>
</dbReference>
<evidence type="ECO:0000313" key="4">
    <source>
        <dbReference type="Proteomes" id="UP000030111"/>
    </source>
</evidence>
<evidence type="ECO:0000256" key="1">
    <source>
        <dbReference type="ARBA" id="ARBA00022729"/>
    </source>
</evidence>
<dbReference type="eggNOG" id="COG5337">
    <property type="taxonomic scope" value="Bacteria"/>
</dbReference>
<dbReference type="InterPro" id="IPR014867">
    <property type="entry name" value="Spore_coat_CotH_CotH2/3/7"/>
</dbReference>
<dbReference type="eggNOG" id="COG4935">
    <property type="taxonomic scope" value="Bacteria"/>
</dbReference>
<dbReference type="Pfam" id="PF00932">
    <property type="entry name" value="LTD"/>
    <property type="match status" value="1"/>
</dbReference>
<dbReference type="AlphaFoldDB" id="A0A0A2MNA3"/>
<protein>
    <recommendedName>
        <fullName evidence="2">LTD domain-containing protein</fullName>
    </recommendedName>
</protein>
<dbReference type="InterPro" id="IPR001322">
    <property type="entry name" value="Lamin_tail_dom"/>
</dbReference>
<keyword evidence="4" id="KW-1185">Reference proteome</keyword>
<dbReference type="Pfam" id="PF18962">
    <property type="entry name" value="Por_Secre_tail"/>
    <property type="match status" value="1"/>
</dbReference>
<reference evidence="3 4" key="1">
    <citation type="submission" date="2013-09" db="EMBL/GenBank/DDBJ databases">
        <authorList>
            <person name="Zeng Z."/>
            <person name="Chen C."/>
        </authorList>
    </citation>
    <scope>NUCLEOTIDE SEQUENCE [LARGE SCALE GENOMIC DNA]</scope>
    <source>
        <strain evidence="3 4">WB 4.1-42</strain>
    </source>
</reference>
<comment type="caution">
    <text evidence="3">The sequence shown here is derived from an EMBL/GenBank/DDBJ whole genome shotgun (WGS) entry which is preliminary data.</text>
</comment>
<dbReference type="Pfam" id="PF08757">
    <property type="entry name" value="CotH"/>
    <property type="match status" value="1"/>
</dbReference>
<proteinExistence type="predicted"/>
<dbReference type="eggNOG" id="COG3292">
    <property type="taxonomic scope" value="Bacteria"/>
</dbReference>
<gene>
    <name evidence="3" type="ORF">Q766_10045</name>
</gene>
<dbReference type="InterPro" id="IPR026444">
    <property type="entry name" value="Secre_tail"/>
</dbReference>
<accession>A0A0A2MNA3</accession>
<evidence type="ECO:0000313" key="3">
    <source>
        <dbReference type="EMBL" id="KGO92958.1"/>
    </source>
</evidence>
<dbReference type="PROSITE" id="PS51841">
    <property type="entry name" value="LTD"/>
    <property type="match status" value="1"/>
</dbReference>